<evidence type="ECO:0000313" key="2">
    <source>
        <dbReference type="Proteomes" id="UP000281406"/>
    </source>
</evidence>
<gene>
    <name evidence="1" type="ORF">DPX16_8770</name>
</gene>
<name>A0A3N0YF03_ANAGA</name>
<accession>A0A3N0YF03</accession>
<dbReference type="AlphaFoldDB" id="A0A3N0YF03"/>
<reference evidence="1 2" key="1">
    <citation type="submission" date="2018-10" db="EMBL/GenBank/DDBJ databases">
        <title>Genome assembly for a Yunnan-Guizhou Plateau 3E fish, Anabarilius grahami (Regan), and its evolutionary and genetic applications.</title>
        <authorList>
            <person name="Jiang W."/>
        </authorList>
    </citation>
    <scope>NUCLEOTIDE SEQUENCE [LARGE SCALE GENOMIC DNA]</scope>
    <source>
        <strain evidence="1">AG-KIZ</strain>
        <tissue evidence="1">Muscle</tissue>
    </source>
</reference>
<dbReference type="Proteomes" id="UP000281406">
    <property type="component" value="Unassembled WGS sequence"/>
</dbReference>
<dbReference type="EMBL" id="RJVU01046259">
    <property type="protein sequence ID" value="ROL44348.1"/>
    <property type="molecule type" value="Genomic_DNA"/>
</dbReference>
<protein>
    <submittedName>
        <fullName evidence="1">Uncharacterized protein</fullName>
    </submittedName>
</protein>
<organism evidence="1 2">
    <name type="scientific">Anabarilius grahami</name>
    <name type="common">Kanglang fish</name>
    <name type="synonym">Barilius grahami</name>
    <dbReference type="NCBI Taxonomy" id="495550"/>
    <lineage>
        <taxon>Eukaryota</taxon>
        <taxon>Metazoa</taxon>
        <taxon>Chordata</taxon>
        <taxon>Craniata</taxon>
        <taxon>Vertebrata</taxon>
        <taxon>Euteleostomi</taxon>
        <taxon>Actinopterygii</taxon>
        <taxon>Neopterygii</taxon>
        <taxon>Teleostei</taxon>
        <taxon>Ostariophysi</taxon>
        <taxon>Cypriniformes</taxon>
        <taxon>Xenocyprididae</taxon>
        <taxon>Xenocypridinae</taxon>
        <taxon>Xenocypridinae incertae sedis</taxon>
        <taxon>Anabarilius</taxon>
    </lineage>
</organism>
<comment type="caution">
    <text evidence="1">The sequence shown here is derived from an EMBL/GenBank/DDBJ whole genome shotgun (WGS) entry which is preliminary data.</text>
</comment>
<keyword evidence="2" id="KW-1185">Reference proteome</keyword>
<sequence length="171" mass="17662">MQGPKNWVAQAEGYKMASLADTGQAESSNVASLTDIGGSIIDNTSSELGNKTGLVLGGISDEKRLWETPSSNFSHTLYMWTLKTPHLQYREYGQGSTSCPQTPLKPPLGCTWSDILMDSGSGMKIGSGINSGISFAAGWGSVSAVGSGLQSVGAVADAAVCAAGTSGSHRW</sequence>
<proteinExistence type="predicted"/>
<evidence type="ECO:0000313" key="1">
    <source>
        <dbReference type="EMBL" id="ROL44348.1"/>
    </source>
</evidence>